<evidence type="ECO:0000259" key="6">
    <source>
        <dbReference type="Pfam" id="PF03441"/>
    </source>
</evidence>
<keyword evidence="7" id="KW-0456">Lyase</keyword>
<feature type="binding site" evidence="3">
    <location>
        <begin position="169"/>
        <end position="171"/>
    </location>
    <ligand>
        <name>FAD</name>
        <dbReference type="ChEBI" id="CHEBI:57692"/>
    </ligand>
</feature>
<keyword evidence="1 3" id="KW-0285">Flavoprotein</keyword>
<evidence type="ECO:0000256" key="3">
    <source>
        <dbReference type="PIRSR" id="PIRSR602081-1"/>
    </source>
</evidence>
<sequence>MMNTPFPPRRSAALARLAQLDPQAYARTRNALEGAVSRLSPYVSHGLLALPELLRAAAARHPGLKPQHSWVYELGWREYFQDSWHWRGEAILQDLHPGPLPGSAYLKELPEDVRQGRTGLAVIDRAVAQLYEEGWLHNHARLWLASYLVHGRKLHWRVGADWLYGHLLDGDLASNHLSWQWVAGTGSRQPYLFNAENVRRYAPSPWRVDGSALDCGYETLEALARSPGRRLPPAPVSGPGLAEPDLHGTPPPELGPLAEAVDWRGREVWLVHPWSLAPPPADLGPEVLSVGVYLREFHQAWPWSARRWQFVDAAMRAGSGEGAGVQQRCLLDAAGLARAMGGARRVWMQDAPHWLPWQAAWSLAPALQLRPAPRVFARPEAPCDSFSQWWRRCGAARAPDLHALPGLLSASAAAPVT</sequence>
<dbReference type="GO" id="GO:0005737">
    <property type="term" value="C:cytoplasm"/>
    <property type="evidence" value="ECO:0007669"/>
    <property type="project" value="TreeGrafter"/>
</dbReference>
<dbReference type="OrthoDB" id="9772484at2"/>
<dbReference type="PANTHER" id="PTHR11455">
    <property type="entry name" value="CRYPTOCHROME"/>
    <property type="match status" value="1"/>
</dbReference>
<comment type="similarity">
    <text evidence="4">Belongs to the DNA photolyase family.</text>
</comment>
<reference evidence="7 8" key="1">
    <citation type="submission" date="2019-03" db="EMBL/GenBank/DDBJ databases">
        <title>Genomic Encyclopedia of Type Strains, Phase IV (KMG-IV): sequencing the most valuable type-strain genomes for metagenomic binning, comparative biology and taxonomic classification.</title>
        <authorList>
            <person name="Goeker M."/>
        </authorList>
    </citation>
    <scope>NUCLEOTIDE SEQUENCE [LARGE SCALE GENOMIC DNA]</scope>
    <source>
        <strain evidence="7 8">DSM 25082</strain>
    </source>
</reference>
<dbReference type="SUPFAM" id="SSF48173">
    <property type="entry name" value="Cryptochrome/photolyase FAD-binding domain"/>
    <property type="match status" value="1"/>
</dbReference>
<feature type="binding site" evidence="3">
    <location>
        <begin position="73"/>
        <end position="80"/>
    </location>
    <ligand>
        <name>FAD</name>
        <dbReference type="ChEBI" id="CHEBI:57692"/>
    </ligand>
</feature>
<dbReference type="GO" id="GO:0003677">
    <property type="term" value="F:DNA binding"/>
    <property type="evidence" value="ECO:0007669"/>
    <property type="project" value="TreeGrafter"/>
</dbReference>
<evidence type="ECO:0000313" key="7">
    <source>
        <dbReference type="EMBL" id="TDP12708.1"/>
    </source>
</evidence>
<evidence type="ECO:0000256" key="4">
    <source>
        <dbReference type="RuleBase" id="RU004182"/>
    </source>
</evidence>
<feature type="region of interest" description="Disordered" evidence="5">
    <location>
        <begin position="228"/>
        <end position="252"/>
    </location>
</feature>
<keyword evidence="8" id="KW-1185">Reference proteome</keyword>
<comment type="cofactor">
    <cofactor evidence="3">
        <name>FAD</name>
        <dbReference type="ChEBI" id="CHEBI:57692"/>
    </cofactor>
    <text evidence="3">Binds 1 FAD per subunit.</text>
</comment>
<dbReference type="InterPro" id="IPR002081">
    <property type="entry name" value="Cryptochrome/DNA_photolyase_1"/>
</dbReference>
<evidence type="ECO:0000256" key="5">
    <source>
        <dbReference type="SAM" id="MobiDB-lite"/>
    </source>
</evidence>
<keyword evidence="4" id="KW-0157">Chromophore</keyword>
<dbReference type="Gene3D" id="1.25.40.80">
    <property type="match status" value="1"/>
</dbReference>
<dbReference type="GO" id="GO:0071949">
    <property type="term" value="F:FAD binding"/>
    <property type="evidence" value="ECO:0007669"/>
    <property type="project" value="TreeGrafter"/>
</dbReference>
<name>A0A4R6NAT7_9BURK</name>
<dbReference type="InterPro" id="IPR005101">
    <property type="entry name" value="Cryptochr/Photolyase_FAD-bd"/>
</dbReference>
<feature type="binding site" evidence="3">
    <location>
        <position position="25"/>
    </location>
    <ligand>
        <name>FAD</name>
        <dbReference type="ChEBI" id="CHEBI:57692"/>
    </ligand>
</feature>
<dbReference type="InterPro" id="IPR036134">
    <property type="entry name" value="Crypto/Photolyase_FAD-like_sf"/>
</dbReference>
<gene>
    <name evidence="7" type="ORF">DFR39_101181</name>
</gene>
<accession>A0A4R6NAT7</accession>
<evidence type="ECO:0000256" key="2">
    <source>
        <dbReference type="ARBA" id="ARBA00022827"/>
    </source>
</evidence>
<comment type="caution">
    <text evidence="7">The sequence shown here is derived from an EMBL/GenBank/DDBJ whole genome shotgun (WGS) entry which is preliminary data.</text>
</comment>
<dbReference type="PRINTS" id="PR00147">
    <property type="entry name" value="DNAPHOTLYASE"/>
</dbReference>
<evidence type="ECO:0000313" key="8">
    <source>
        <dbReference type="Proteomes" id="UP000295357"/>
    </source>
</evidence>
<dbReference type="EMBL" id="SNXE01000001">
    <property type="protein sequence ID" value="TDP12708.1"/>
    <property type="molecule type" value="Genomic_DNA"/>
</dbReference>
<dbReference type="GO" id="GO:0003904">
    <property type="term" value="F:deoxyribodipyrimidine photo-lyase activity"/>
    <property type="evidence" value="ECO:0007669"/>
    <property type="project" value="TreeGrafter"/>
</dbReference>
<dbReference type="GO" id="GO:0032922">
    <property type="term" value="P:circadian regulation of gene expression"/>
    <property type="evidence" value="ECO:0007669"/>
    <property type="project" value="TreeGrafter"/>
</dbReference>
<dbReference type="GO" id="GO:0043153">
    <property type="term" value="P:entrainment of circadian clock by photoperiod"/>
    <property type="evidence" value="ECO:0007669"/>
    <property type="project" value="TreeGrafter"/>
</dbReference>
<dbReference type="AlphaFoldDB" id="A0A4R6NAT7"/>
<dbReference type="Gene3D" id="1.10.579.10">
    <property type="entry name" value="DNA Cyclobutane Dipyrimidine Photolyase, subunit A, domain 3"/>
    <property type="match status" value="1"/>
</dbReference>
<proteinExistence type="inferred from homology"/>
<evidence type="ECO:0000256" key="1">
    <source>
        <dbReference type="ARBA" id="ARBA00022630"/>
    </source>
</evidence>
<keyword evidence="2 3" id="KW-0274">FAD</keyword>
<dbReference type="Pfam" id="PF03441">
    <property type="entry name" value="FAD_binding_7"/>
    <property type="match status" value="1"/>
</dbReference>
<organism evidence="7 8">
    <name type="scientific">Roseateles asaccharophilus</name>
    <dbReference type="NCBI Taxonomy" id="582607"/>
    <lineage>
        <taxon>Bacteria</taxon>
        <taxon>Pseudomonadati</taxon>
        <taxon>Pseudomonadota</taxon>
        <taxon>Betaproteobacteria</taxon>
        <taxon>Burkholderiales</taxon>
        <taxon>Sphaerotilaceae</taxon>
        <taxon>Roseateles</taxon>
    </lineage>
</organism>
<feature type="binding site" evidence="3">
    <location>
        <position position="70"/>
    </location>
    <ligand>
        <name>FAD</name>
        <dbReference type="ChEBI" id="CHEBI:57692"/>
    </ligand>
</feature>
<dbReference type="PANTHER" id="PTHR11455:SF18">
    <property type="entry name" value="SI:CH1073-390K14.1"/>
    <property type="match status" value="1"/>
</dbReference>
<feature type="domain" description="Cryptochrome/DNA photolyase FAD-binding" evidence="6">
    <location>
        <begin position="70"/>
        <end position="195"/>
    </location>
</feature>
<protein>
    <submittedName>
        <fullName evidence="7">Deoxyribodipyrimidine photo-lyase</fullName>
    </submittedName>
</protein>
<dbReference type="Proteomes" id="UP000295357">
    <property type="component" value="Unassembled WGS sequence"/>
</dbReference>